<dbReference type="AlphaFoldDB" id="A0A1W1WRM0"/>
<organism evidence="1 2">
    <name type="scientific">Nitratiruptor tergarcus DSM 16512</name>
    <dbReference type="NCBI Taxonomy" id="1069081"/>
    <lineage>
        <taxon>Bacteria</taxon>
        <taxon>Pseudomonadati</taxon>
        <taxon>Campylobacterota</taxon>
        <taxon>Epsilonproteobacteria</taxon>
        <taxon>Nautiliales</taxon>
        <taxon>Nitratiruptoraceae</taxon>
        <taxon>Nitratiruptor</taxon>
    </lineage>
</organism>
<reference evidence="2" key="1">
    <citation type="submission" date="2017-04" db="EMBL/GenBank/DDBJ databases">
        <authorList>
            <person name="Varghese N."/>
            <person name="Submissions S."/>
        </authorList>
    </citation>
    <scope>NUCLEOTIDE SEQUENCE [LARGE SCALE GENOMIC DNA]</scope>
    <source>
        <strain evidence="2">DSM 16512</strain>
    </source>
</reference>
<dbReference type="Proteomes" id="UP000192602">
    <property type="component" value="Unassembled WGS sequence"/>
</dbReference>
<name>A0A1W1WRM0_9BACT</name>
<dbReference type="RefSeq" id="WP_143779625.1">
    <property type="nucleotide sequence ID" value="NZ_AP026671.1"/>
</dbReference>
<protein>
    <submittedName>
        <fullName evidence="1">Uncharacterized protein</fullName>
    </submittedName>
</protein>
<evidence type="ECO:0000313" key="2">
    <source>
        <dbReference type="Proteomes" id="UP000192602"/>
    </source>
</evidence>
<dbReference type="EMBL" id="FWWZ01000001">
    <property type="protein sequence ID" value="SMC08961.1"/>
    <property type="molecule type" value="Genomic_DNA"/>
</dbReference>
<accession>A0A1W1WRM0</accession>
<gene>
    <name evidence="1" type="ORF">SAMN05660197_0752</name>
</gene>
<sequence length="315" mass="37497">MTNKELKKLKENLFKRDLCIYKDIEKELKRLQSKELRVSYFYQQIRDRKQLEFSLSFRASDTKEFKTIAELATRYLNEKCEELPLRKINLLPLEDKKYLLLLLEYLFLKHHYEEEGAYFERNIAVDFISLHQDVIGDKNINLKNIQEVGNFYNTLSYPIDGKENYKKMADTLTNVNFLNLIKVSIWRESTPKSAYVNIDFSQPLEVIIEVIKKIKEKIDNDTQNTLTPNIFEAYLGKKITQEPTPLNELLSSRETIFTIEEKLTDLIYVFDCKKLNMTHESIANNLYDYYLDKGKQIELTSQLNRVQKYNNFLFK</sequence>
<proteinExistence type="predicted"/>
<evidence type="ECO:0000313" key="1">
    <source>
        <dbReference type="EMBL" id="SMC08961.1"/>
    </source>
</evidence>
<keyword evidence="2" id="KW-1185">Reference proteome</keyword>